<sequence>MADVSCDPEDPKKEFPSKKELKEYQIIYTLPLRKVSPTELDWLVEVSIFTLMGIAKWSTLFNTTYNFDEVGKLMNDDVAVFAGAYIFKIFMSINSRCTTIRFAGPYTDDNAEDKPNLPEDLSERFQLCYSLRSLGFLTTTGCVPNVQNFFTYCNRHVIYAIGPIKKGETLVASIVSFFDGHSKAQRQASYQNSYSRSCDCRACKENWSDILGDERSFKIWLIDPSEEGGIEGKNFSINNLADRLQISYSLRSYGFLTTTRCIPNVHSFITYGNRHVMYALNPIKKGTPLIASAASIEYGTTDLQRQSMYGNINHQLCDCQACSEDWAKILADRDILEASVLAKSEIGAEILEELNQIHEEMEAKSHRINHPDTKLLSKAQSLVAKTWKHFPMPSMITVKAIRMMEGLLARFHTPGNQDERRKNFFSSQTFKDYMAIYNLPFPEAEGLALSAFMGCSVIAMVGLAQHSKLFKTTYKSNDYGKLMNDDFAVFAAAFMIMGSVASIYHKAPKNARQTLNAMRTDIKSTISPCHCQACSEDWDEILKNDEIFLVRL</sequence>
<gene>
    <name evidence="1" type="ORF">QAD02_001044</name>
</gene>
<evidence type="ECO:0000313" key="2">
    <source>
        <dbReference type="Proteomes" id="UP001239111"/>
    </source>
</evidence>
<dbReference type="EMBL" id="CM056743">
    <property type="protein sequence ID" value="KAJ8669785.1"/>
    <property type="molecule type" value="Genomic_DNA"/>
</dbReference>
<comment type="caution">
    <text evidence="1">The sequence shown here is derived from an EMBL/GenBank/DDBJ whole genome shotgun (WGS) entry which is preliminary data.</text>
</comment>
<proteinExistence type="predicted"/>
<name>A0ACC2NF50_9HYME</name>
<protein>
    <submittedName>
        <fullName evidence="1">Uncharacterized protein</fullName>
    </submittedName>
</protein>
<keyword evidence="2" id="KW-1185">Reference proteome</keyword>
<evidence type="ECO:0000313" key="1">
    <source>
        <dbReference type="EMBL" id="KAJ8669785.1"/>
    </source>
</evidence>
<reference evidence="1" key="1">
    <citation type="submission" date="2023-04" db="EMBL/GenBank/DDBJ databases">
        <title>A chromosome-level genome assembly of the parasitoid wasp Eretmocerus hayati.</title>
        <authorList>
            <person name="Zhong Y."/>
            <person name="Liu S."/>
            <person name="Liu Y."/>
        </authorList>
    </citation>
    <scope>NUCLEOTIDE SEQUENCE</scope>
    <source>
        <strain evidence="1">ZJU_SS_LIU_2023</strain>
    </source>
</reference>
<dbReference type="Proteomes" id="UP001239111">
    <property type="component" value="Chromosome 3"/>
</dbReference>
<accession>A0ACC2NF50</accession>
<organism evidence="1 2">
    <name type="scientific">Eretmocerus hayati</name>
    <dbReference type="NCBI Taxonomy" id="131215"/>
    <lineage>
        <taxon>Eukaryota</taxon>
        <taxon>Metazoa</taxon>
        <taxon>Ecdysozoa</taxon>
        <taxon>Arthropoda</taxon>
        <taxon>Hexapoda</taxon>
        <taxon>Insecta</taxon>
        <taxon>Pterygota</taxon>
        <taxon>Neoptera</taxon>
        <taxon>Endopterygota</taxon>
        <taxon>Hymenoptera</taxon>
        <taxon>Apocrita</taxon>
        <taxon>Proctotrupomorpha</taxon>
        <taxon>Chalcidoidea</taxon>
        <taxon>Aphelinidae</taxon>
        <taxon>Aphelininae</taxon>
        <taxon>Eretmocerus</taxon>
    </lineage>
</organism>